<evidence type="ECO:0000313" key="3">
    <source>
        <dbReference type="EMBL" id="CDO60409.1"/>
    </source>
</evidence>
<dbReference type="Proteomes" id="UP000032160">
    <property type="component" value="Chromosome I"/>
</dbReference>
<dbReference type="InterPro" id="IPR050078">
    <property type="entry name" value="Ribosomal_L11_MeTrfase_PrmA"/>
</dbReference>
<protein>
    <submittedName>
        <fullName evidence="3">SAM-dependent methyltransferases</fullName>
    </submittedName>
</protein>
<keyword evidence="4" id="KW-1185">Reference proteome</keyword>
<sequence>MTPPDLEVRPAEVDPHAYVAGNSVVQTAPLVPEIKLHLADERAPLWNKTQRDLWDDGIVLPYWAFAWAGGQALARLLLDEPERVHGKRVLDFASGSAISGIAAKLSGATHVLAADIDPLAAVAAQMNADANDIALDTSTDDLVGESLADFDVIIAGDICYEQSVAERVRDWLGDEAQAGREVLIGDPGRTFLPRKDLEPVIGYGVKSSRELDDTDVRNARVWRFAAN</sequence>
<dbReference type="AlphaFoldDB" id="X5MG71"/>
<dbReference type="Pfam" id="PF06325">
    <property type="entry name" value="PrmA"/>
    <property type="match status" value="1"/>
</dbReference>
<dbReference type="Gene3D" id="3.40.50.150">
    <property type="entry name" value="Vaccinia Virus protein VP39"/>
    <property type="match status" value="1"/>
</dbReference>
<dbReference type="OrthoDB" id="9794615at2"/>
<evidence type="ECO:0000256" key="2">
    <source>
        <dbReference type="ARBA" id="ARBA00022679"/>
    </source>
</evidence>
<dbReference type="InterPro" id="IPR029063">
    <property type="entry name" value="SAM-dependent_MTases_sf"/>
</dbReference>
<evidence type="ECO:0000256" key="1">
    <source>
        <dbReference type="ARBA" id="ARBA00022603"/>
    </source>
</evidence>
<name>X5MG71_9HYPH</name>
<evidence type="ECO:0000313" key="4">
    <source>
        <dbReference type="Proteomes" id="UP000032160"/>
    </source>
</evidence>
<gene>
    <name evidence="3" type="ORF">BN1012_Phect2196</name>
</gene>
<dbReference type="PANTHER" id="PTHR43648:SF1">
    <property type="entry name" value="ELECTRON TRANSFER FLAVOPROTEIN BETA SUBUNIT LYSINE METHYLTRANSFERASE"/>
    <property type="match status" value="1"/>
</dbReference>
<dbReference type="GO" id="GO:0032259">
    <property type="term" value="P:methylation"/>
    <property type="evidence" value="ECO:0007669"/>
    <property type="project" value="UniProtKB-KW"/>
</dbReference>
<proteinExistence type="predicted"/>
<keyword evidence="2 3" id="KW-0808">Transferase</keyword>
<dbReference type="PANTHER" id="PTHR43648">
    <property type="entry name" value="ELECTRON TRANSFER FLAVOPROTEIN BETA SUBUNIT LYSINE METHYLTRANSFERASE"/>
    <property type="match status" value="1"/>
</dbReference>
<accession>X5MG71</accession>
<organism evidence="3 4">
    <name type="scientific">Candidatus Phaeomarinibacter ectocarpi</name>
    <dbReference type="NCBI Taxonomy" id="1458461"/>
    <lineage>
        <taxon>Bacteria</taxon>
        <taxon>Pseudomonadati</taxon>
        <taxon>Pseudomonadota</taxon>
        <taxon>Alphaproteobacteria</taxon>
        <taxon>Hyphomicrobiales</taxon>
        <taxon>Parvibaculaceae</taxon>
        <taxon>Candidatus Phaeomarinibacter</taxon>
    </lineage>
</organism>
<dbReference type="GO" id="GO:0016279">
    <property type="term" value="F:protein-lysine N-methyltransferase activity"/>
    <property type="evidence" value="ECO:0007669"/>
    <property type="project" value="TreeGrafter"/>
</dbReference>
<dbReference type="RefSeq" id="WP_043948466.1">
    <property type="nucleotide sequence ID" value="NZ_HG966617.1"/>
</dbReference>
<keyword evidence="1 3" id="KW-0489">Methyltransferase</keyword>
<dbReference type="EMBL" id="HG966617">
    <property type="protein sequence ID" value="CDO60409.1"/>
    <property type="molecule type" value="Genomic_DNA"/>
</dbReference>
<reference evidence="3 4" key="1">
    <citation type="journal article" date="2014" name="Front. Genet.">
        <title>Genome and metabolic network of "Candidatus Phaeomarinobacter ectocarpi" Ec32, a new candidate genus of Alphaproteobacteria frequently associated with brown algae.</title>
        <authorList>
            <person name="Dittami S.M."/>
            <person name="Barbeyron T."/>
            <person name="Boyen C."/>
            <person name="Cambefort J."/>
            <person name="Collet G."/>
            <person name="Delage L."/>
            <person name="Gobet A."/>
            <person name="Groisillier A."/>
            <person name="Leblanc C."/>
            <person name="Michel G."/>
            <person name="Scornet D."/>
            <person name="Siegel A."/>
            <person name="Tapia J.E."/>
            <person name="Tonon T."/>
        </authorList>
    </citation>
    <scope>NUCLEOTIDE SEQUENCE [LARGE SCALE GENOMIC DNA]</scope>
    <source>
        <strain evidence="3 4">Ec32</strain>
    </source>
</reference>
<dbReference type="HOGENOM" id="CLU_074455_1_0_5"/>
<dbReference type="STRING" id="1458461.BN1012_Phect2196"/>
<dbReference type="KEGG" id="pect:BN1012_Phect2196"/>
<dbReference type="SUPFAM" id="SSF53335">
    <property type="entry name" value="S-adenosyl-L-methionine-dependent methyltransferases"/>
    <property type="match status" value="1"/>
</dbReference>